<accession>A0A514CYU4</accession>
<reference evidence="1" key="1">
    <citation type="submission" date="2019-05" db="EMBL/GenBank/DDBJ databases">
        <title>Metatranscriptomic reconstruction reveals RNA viruses with the potential to shape carbon cycling in soil.</title>
        <authorList>
            <person name="Starr E.P."/>
            <person name="Nuccio E."/>
            <person name="Pett-Ridge J."/>
            <person name="Banfield J.F."/>
            <person name="Firestone M.K."/>
        </authorList>
    </citation>
    <scope>NUCLEOTIDE SEQUENCE</scope>
    <source>
        <strain evidence="1">H1_Rhizo_27_scaffold_3194</strain>
    </source>
</reference>
<evidence type="ECO:0000313" key="1">
    <source>
        <dbReference type="EMBL" id="QDH86519.1"/>
    </source>
</evidence>
<proteinExistence type="predicted"/>
<name>A0A514CYU4_9VIRU</name>
<organism evidence="1">
    <name type="scientific">Leviviridae sp</name>
    <dbReference type="NCBI Taxonomy" id="2027243"/>
    <lineage>
        <taxon>Viruses</taxon>
        <taxon>Riboviria</taxon>
        <taxon>Orthornavirae</taxon>
        <taxon>Lenarviricota</taxon>
        <taxon>Leviviricetes</taxon>
        <taxon>Norzivirales</taxon>
        <taxon>Fiersviridae</taxon>
    </lineage>
</organism>
<gene>
    <name evidence="1" type="ORF">H1Rhizo273194_000002</name>
</gene>
<sequence length="140" mass="15466">MSNYQVVDVEVLVNRTKKRIPNLPDALMTVVHTFNEVIRSYGYILSEGTAADLDTDGAILVSFASFLKDEQNDFEAATTRIYIPKPQLAGKPEEVLSPFSWKDISRQTNKFAGFWLSVGSEIHMIPLTGQSDGTPGALQS</sequence>
<protein>
    <submittedName>
        <fullName evidence="1">Uncharacterized protein</fullName>
    </submittedName>
</protein>
<dbReference type="EMBL" id="MN032735">
    <property type="protein sequence ID" value="QDH86519.1"/>
    <property type="molecule type" value="Genomic_RNA"/>
</dbReference>